<proteinExistence type="predicted"/>
<dbReference type="SUPFAM" id="SSF54909">
    <property type="entry name" value="Dimeric alpha+beta barrel"/>
    <property type="match status" value="1"/>
</dbReference>
<dbReference type="RefSeq" id="WP_134836649.1">
    <property type="nucleotide sequence ID" value="NZ_SATR01000031.1"/>
</dbReference>
<keyword evidence="3" id="KW-1185">Reference proteome</keyword>
<dbReference type="AlphaFoldDB" id="A0A4Y8WC88"/>
<name>A0A4Y8WC88_9VIBR</name>
<dbReference type="Pfam" id="PF03992">
    <property type="entry name" value="ABM"/>
    <property type="match status" value="1"/>
</dbReference>
<evidence type="ECO:0000259" key="1">
    <source>
        <dbReference type="Pfam" id="PF03992"/>
    </source>
</evidence>
<evidence type="ECO:0000313" key="3">
    <source>
        <dbReference type="Proteomes" id="UP000297753"/>
    </source>
</evidence>
<gene>
    <name evidence="2" type="ORF">ELS82_17645</name>
</gene>
<dbReference type="Proteomes" id="UP000297753">
    <property type="component" value="Unassembled WGS sequence"/>
</dbReference>
<sequence>MSKNIVVFIKVNQENFKEFGSLLSKLREMTLAEEGCERFDTYIVGDEYVLIERWESQESIDLHMEFNYTVDFINNTEIMIKETRVFRLEDIENVEALPSI</sequence>
<organism evidence="2 3">
    <name type="scientific">Vibrio ouci</name>
    <dbReference type="NCBI Taxonomy" id="2499078"/>
    <lineage>
        <taxon>Bacteria</taxon>
        <taxon>Pseudomonadati</taxon>
        <taxon>Pseudomonadota</taxon>
        <taxon>Gammaproteobacteria</taxon>
        <taxon>Vibrionales</taxon>
        <taxon>Vibrionaceae</taxon>
        <taxon>Vibrio</taxon>
    </lineage>
</organism>
<dbReference type="Gene3D" id="3.30.70.100">
    <property type="match status" value="1"/>
</dbReference>
<accession>A0A4Y8WC88</accession>
<dbReference type="InterPro" id="IPR011008">
    <property type="entry name" value="Dimeric_a/b-barrel"/>
</dbReference>
<reference evidence="2 3" key="1">
    <citation type="submission" date="2019-01" db="EMBL/GenBank/DDBJ databases">
        <title>Vibrio BEI176 sp. nov, a marine bacterium isolated from China: eastern marignal seas.</title>
        <authorList>
            <person name="Li B."/>
        </authorList>
    </citation>
    <scope>NUCLEOTIDE SEQUENCE [LARGE SCALE GENOMIC DNA]</scope>
    <source>
        <strain evidence="2 3">BEI176</strain>
    </source>
</reference>
<protein>
    <recommendedName>
        <fullName evidence="1">ABM domain-containing protein</fullName>
    </recommendedName>
</protein>
<dbReference type="InterPro" id="IPR007138">
    <property type="entry name" value="ABM_dom"/>
</dbReference>
<comment type="caution">
    <text evidence="2">The sequence shown here is derived from an EMBL/GenBank/DDBJ whole genome shotgun (WGS) entry which is preliminary data.</text>
</comment>
<evidence type="ECO:0000313" key="2">
    <source>
        <dbReference type="EMBL" id="TFH90266.1"/>
    </source>
</evidence>
<dbReference type="OrthoDB" id="9812192at2"/>
<feature type="domain" description="ABM" evidence="1">
    <location>
        <begin position="5"/>
        <end position="65"/>
    </location>
</feature>
<dbReference type="EMBL" id="SATR01000031">
    <property type="protein sequence ID" value="TFH90266.1"/>
    <property type="molecule type" value="Genomic_DNA"/>
</dbReference>